<protein>
    <submittedName>
        <fullName evidence="2">Uncharacterized protein</fullName>
    </submittedName>
</protein>
<evidence type="ECO:0000313" key="3">
    <source>
        <dbReference type="Proteomes" id="UP001283361"/>
    </source>
</evidence>
<dbReference type="Proteomes" id="UP001283361">
    <property type="component" value="Unassembled WGS sequence"/>
</dbReference>
<keyword evidence="3" id="KW-1185">Reference proteome</keyword>
<dbReference type="AlphaFoldDB" id="A0AAE1AFE4"/>
<evidence type="ECO:0000256" key="1">
    <source>
        <dbReference type="SAM" id="MobiDB-lite"/>
    </source>
</evidence>
<proteinExistence type="predicted"/>
<name>A0AAE1AFE4_9GAST</name>
<dbReference type="EMBL" id="JAWDGP010001932">
    <property type="protein sequence ID" value="KAK3786875.1"/>
    <property type="molecule type" value="Genomic_DNA"/>
</dbReference>
<reference evidence="2" key="1">
    <citation type="journal article" date="2023" name="G3 (Bethesda)">
        <title>A reference genome for the long-term kleptoplast-retaining sea slug Elysia crispata morphotype clarki.</title>
        <authorList>
            <person name="Eastman K.E."/>
            <person name="Pendleton A.L."/>
            <person name="Shaikh M.A."/>
            <person name="Suttiyut T."/>
            <person name="Ogas R."/>
            <person name="Tomko P."/>
            <person name="Gavelis G."/>
            <person name="Widhalm J.R."/>
            <person name="Wisecaver J.H."/>
        </authorList>
    </citation>
    <scope>NUCLEOTIDE SEQUENCE</scope>
    <source>
        <strain evidence="2">ECLA1</strain>
    </source>
</reference>
<feature type="region of interest" description="Disordered" evidence="1">
    <location>
        <begin position="124"/>
        <end position="159"/>
    </location>
</feature>
<feature type="region of interest" description="Disordered" evidence="1">
    <location>
        <begin position="1"/>
        <end position="30"/>
    </location>
</feature>
<organism evidence="2 3">
    <name type="scientific">Elysia crispata</name>
    <name type="common">lettuce slug</name>
    <dbReference type="NCBI Taxonomy" id="231223"/>
    <lineage>
        <taxon>Eukaryota</taxon>
        <taxon>Metazoa</taxon>
        <taxon>Spiralia</taxon>
        <taxon>Lophotrochozoa</taxon>
        <taxon>Mollusca</taxon>
        <taxon>Gastropoda</taxon>
        <taxon>Heterobranchia</taxon>
        <taxon>Euthyneura</taxon>
        <taxon>Panpulmonata</taxon>
        <taxon>Sacoglossa</taxon>
        <taxon>Placobranchoidea</taxon>
        <taxon>Plakobranchidae</taxon>
        <taxon>Elysia</taxon>
    </lineage>
</organism>
<sequence>MGRGRLPIPRTPPPSPAWVGADSPYKGPPQPSLCRDRLHTQGTPELRQSSCHENRVLYSHQHSFFSQNRAKITRHCDVTTYRNVQFENAVEPKHFVESMRSPDREFVGVKASVTKLNKPTVSLGEQGMAAQAGSGRSDAASRMAAGISQPHRGRSRLLA</sequence>
<gene>
    <name evidence="2" type="ORF">RRG08_051677</name>
</gene>
<evidence type="ECO:0000313" key="2">
    <source>
        <dbReference type="EMBL" id="KAK3786875.1"/>
    </source>
</evidence>
<comment type="caution">
    <text evidence="2">The sequence shown here is derived from an EMBL/GenBank/DDBJ whole genome shotgun (WGS) entry which is preliminary data.</text>
</comment>
<accession>A0AAE1AFE4</accession>